<dbReference type="EMBL" id="CACVBM020000388">
    <property type="protein sequence ID" value="CAA7018461.1"/>
    <property type="molecule type" value="Genomic_DNA"/>
</dbReference>
<sequence length="280" mass="31972">MKHEKVSDPIPTEILIDIFSRVPWKSVGRFRCVSKFWRSTLGLPYFTELFLVNSLARPRILFSVEVDGDFLFFSSPQPQNPANNSSLVATRYKCFPEYFPYRVCPPLNGLVLLHEQLIYNPVTGESITINLPIVIAIGIRKSLFGYDPINKRFKVLCTTCKRSPYEESTTHHVFSLGSSGEVIRTRTMETEPYDAGYGQTWINGVLYYRASVERGCVIVCFDFSSEKFSFIEIDKAMKGGTLVNYKGKLGVLVKQRCEVVLWVLKKMLETINGPKVYAWC</sequence>
<dbReference type="SUPFAM" id="SSF81383">
    <property type="entry name" value="F-box domain"/>
    <property type="match status" value="1"/>
</dbReference>
<gene>
    <name evidence="2" type="ORF">MERR_LOCUS5696</name>
</gene>
<dbReference type="InterPro" id="IPR001810">
    <property type="entry name" value="F-box_dom"/>
</dbReference>
<organism evidence="2 3">
    <name type="scientific">Microthlaspi erraticum</name>
    <dbReference type="NCBI Taxonomy" id="1685480"/>
    <lineage>
        <taxon>Eukaryota</taxon>
        <taxon>Viridiplantae</taxon>
        <taxon>Streptophyta</taxon>
        <taxon>Embryophyta</taxon>
        <taxon>Tracheophyta</taxon>
        <taxon>Spermatophyta</taxon>
        <taxon>Magnoliopsida</taxon>
        <taxon>eudicotyledons</taxon>
        <taxon>Gunneridae</taxon>
        <taxon>Pentapetalae</taxon>
        <taxon>rosids</taxon>
        <taxon>malvids</taxon>
        <taxon>Brassicales</taxon>
        <taxon>Brassicaceae</taxon>
        <taxon>Coluteocarpeae</taxon>
        <taxon>Microthlaspi</taxon>
    </lineage>
</organism>
<dbReference type="InterPro" id="IPR036047">
    <property type="entry name" value="F-box-like_dom_sf"/>
</dbReference>
<dbReference type="AlphaFoldDB" id="A0A6D2HSQ9"/>
<dbReference type="Proteomes" id="UP000467841">
    <property type="component" value="Unassembled WGS sequence"/>
</dbReference>
<dbReference type="PANTHER" id="PTHR31111:SF65">
    <property type="entry name" value="F-BOX DOMAIN-CONTAINING PROTEIN"/>
    <property type="match status" value="1"/>
</dbReference>
<feature type="domain" description="F-box" evidence="1">
    <location>
        <begin position="10"/>
        <end position="50"/>
    </location>
</feature>
<dbReference type="Pfam" id="PF00646">
    <property type="entry name" value="F-box"/>
    <property type="match status" value="1"/>
</dbReference>
<dbReference type="PANTHER" id="PTHR31111">
    <property type="entry name" value="BNAA05G37150D PROTEIN-RELATED"/>
    <property type="match status" value="1"/>
</dbReference>
<dbReference type="InterPro" id="IPR017451">
    <property type="entry name" value="F-box-assoc_interact_dom"/>
</dbReference>
<evidence type="ECO:0000313" key="3">
    <source>
        <dbReference type="Proteomes" id="UP000467841"/>
    </source>
</evidence>
<proteinExistence type="predicted"/>
<dbReference type="Gene3D" id="1.20.1280.50">
    <property type="match status" value="1"/>
</dbReference>
<dbReference type="InterPro" id="IPR013187">
    <property type="entry name" value="F-box-assoc_dom_typ3"/>
</dbReference>
<dbReference type="Pfam" id="PF08268">
    <property type="entry name" value="FBA_3"/>
    <property type="match status" value="1"/>
</dbReference>
<reference evidence="2" key="1">
    <citation type="submission" date="2020-01" db="EMBL/GenBank/DDBJ databases">
        <authorList>
            <person name="Mishra B."/>
        </authorList>
    </citation>
    <scope>NUCLEOTIDE SEQUENCE [LARGE SCALE GENOMIC DNA]</scope>
</reference>
<evidence type="ECO:0000259" key="1">
    <source>
        <dbReference type="SMART" id="SM00256"/>
    </source>
</evidence>
<accession>A0A6D2HSQ9</accession>
<dbReference type="NCBIfam" id="TIGR01640">
    <property type="entry name" value="F_box_assoc_1"/>
    <property type="match status" value="1"/>
</dbReference>
<dbReference type="OrthoDB" id="1076913at2759"/>
<evidence type="ECO:0000313" key="2">
    <source>
        <dbReference type="EMBL" id="CAA7018461.1"/>
    </source>
</evidence>
<name>A0A6D2HSQ9_9BRAS</name>
<keyword evidence="3" id="KW-1185">Reference proteome</keyword>
<dbReference type="SMART" id="SM00256">
    <property type="entry name" value="FBOX"/>
    <property type="match status" value="1"/>
</dbReference>
<protein>
    <recommendedName>
        <fullName evidence="1">F-box domain-containing protein</fullName>
    </recommendedName>
</protein>
<comment type="caution">
    <text evidence="2">The sequence shown here is derived from an EMBL/GenBank/DDBJ whole genome shotgun (WGS) entry which is preliminary data.</text>
</comment>